<accession>A0A6H1TUJ5</accession>
<name>A0A6H1TUJ5_9CYAN</name>
<dbReference type="RefSeq" id="WP_168567777.1">
    <property type="nucleotide sequence ID" value="NZ_CP051167.1"/>
</dbReference>
<evidence type="ECO:0000313" key="1">
    <source>
        <dbReference type="EMBL" id="QIZ69620.1"/>
    </source>
</evidence>
<keyword evidence="2" id="KW-1185">Reference proteome</keyword>
<reference evidence="1 2" key="1">
    <citation type="submission" date="2020-04" db="EMBL/GenBank/DDBJ databases">
        <authorList>
            <person name="Basu S."/>
            <person name="Maruthanayagam V."/>
            <person name="Chakraborty S."/>
            <person name="Pramanik A."/>
            <person name="Mukherjee J."/>
            <person name="Brink B."/>
        </authorList>
    </citation>
    <scope>NUCLEOTIDE SEQUENCE [LARGE SCALE GENOMIC DNA]</scope>
    <source>
        <strain evidence="1 2">AP17</strain>
    </source>
</reference>
<evidence type="ECO:0000313" key="2">
    <source>
        <dbReference type="Proteomes" id="UP000500857"/>
    </source>
</evidence>
<dbReference type="KEGG" id="oxy:HCG48_02670"/>
<dbReference type="AlphaFoldDB" id="A0A6H1TUJ5"/>
<sequence>MPFCPIACGLIRSSRSHNCPEIESDRARIWGANRPDTSFFPKIIESAVISLNFSDRHFKRSPHPPDDRHARFTLGGVRPQVTKSQFTKFTHDSNEG</sequence>
<dbReference type="Proteomes" id="UP000500857">
    <property type="component" value="Chromosome"/>
</dbReference>
<organism evidence="1 2">
    <name type="scientific">Oxynema aestuarii AP17</name>
    <dbReference type="NCBI Taxonomy" id="2064643"/>
    <lineage>
        <taxon>Bacteria</taxon>
        <taxon>Bacillati</taxon>
        <taxon>Cyanobacteriota</taxon>
        <taxon>Cyanophyceae</taxon>
        <taxon>Oscillatoriophycideae</taxon>
        <taxon>Oscillatoriales</taxon>
        <taxon>Oscillatoriaceae</taxon>
        <taxon>Oxynema</taxon>
        <taxon>Oxynema aestuarii</taxon>
    </lineage>
</organism>
<gene>
    <name evidence="1" type="ORF">HCG48_02670</name>
</gene>
<protein>
    <submittedName>
        <fullName evidence="1">Uncharacterized protein</fullName>
    </submittedName>
</protein>
<proteinExistence type="predicted"/>
<dbReference type="EMBL" id="CP051167">
    <property type="protein sequence ID" value="QIZ69620.1"/>
    <property type="molecule type" value="Genomic_DNA"/>
</dbReference>